<evidence type="ECO:0000256" key="2">
    <source>
        <dbReference type="ARBA" id="ARBA00008684"/>
    </source>
</evidence>
<dbReference type="InterPro" id="IPR001611">
    <property type="entry name" value="Leu-rich_rpt"/>
</dbReference>
<gene>
    <name evidence="24" type="ORF">HRI_001864400</name>
</gene>
<evidence type="ECO:0000256" key="18">
    <source>
        <dbReference type="ARBA" id="ARBA00047899"/>
    </source>
</evidence>
<keyword evidence="5" id="KW-0597">Phosphoprotein</keyword>
<keyword evidence="7" id="KW-0808">Transferase</keyword>
<dbReference type="OrthoDB" id="418615at2759"/>
<feature type="chain" id="PRO_5040926616" description="non-specific serine/threonine protein kinase" evidence="22">
    <location>
        <begin position="36"/>
        <end position="676"/>
    </location>
</feature>
<comment type="catalytic activity">
    <reaction evidence="18">
        <text>L-threonyl-[protein] + ATP = O-phospho-L-threonyl-[protein] + ADP + H(+)</text>
        <dbReference type="Rhea" id="RHEA:46608"/>
        <dbReference type="Rhea" id="RHEA-COMP:11060"/>
        <dbReference type="Rhea" id="RHEA-COMP:11605"/>
        <dbReference type="ChEBI" id="CHEBI:15378"/>
        <dbReference type="ChEBI" id="CHEBI:30013"/>
        <dbReference type="ChEBI" id="CHEBI:30616"/>
        <dbReference type="ChEBI" id="CHEBI:61977"/>
        <dbReference type="ChEBI" id="CHEBI:456216"/>
        <dbReference type="EC" id="2.7.11.1"/>
    </reaction>
</comment>
<evidence type="ECO:0000256" key="4">
    <source>
        <dbReference type="ARBA" id="ARBA00012513"/>
    </source>
</evidence>
<evidence type="ECO:0000259" key="23">
    <source>
        <dbReference type="PROSITE" id="PS50011"/>
    </source>
</evidence>
<evidence type="ECO:0000256" key="17">
    <source>
        <dbReference type="ARBA" id="ARBA00023180"/>
    </source>
</evidence>
<dbReference type="SUPFAM" id="SSF52058">
    <property type="entry name" value="L domain-like"/>
    <property type="match status" value="1"/>
</dbReference>
<evidence type="ECO:0000313" key="24">
    <source>
        <dbReference type="EMBL" id="GMI81951.1"/>
    </source>
</evidence>
<keyword evidence="6" id="KW-0433">Leucine-rich repeat</keyword>
<evidence type="ECO:0000256" key="5">
    <source>
        <dbReference type="ARBA" id="ARBA00022553"/>
    </source>
</evidence>
<comment type="caution">
    <text evidence="24">The sequence shown here is derived from an EMBL/GenBank/DDBJ whole genome shotgun (WGS) entry which is preliminary data.</text>
</comment>
<comment type="similarity">
    <text evidence="2">Belongs to the protein kinase superfamily. Ser/Thr protein kinase family.</text>
</comment>
<keyword evidence="16 24" id="KW-0675">Receptor</keyword>
<sequence>MVMGTHIARLVRMPNTTSLIFLALVVFSSSSLTAGDLTETDALVTFKHSFTDPSALNNWNDSTSPCTGAKSNWVGILCDEHGKVIGMQLENMGLSGVVDVESLDALEDLRTLSLMNNNFEGRIPDMKKVSRLQALFLSNNHFSGEIPDDTFEGMNSLRKVFLANNVFNGPIPSSLTTLPRLIILKLEGNEFSGRVPEFIGEALKMVNLANNQLEGPIPRTLSKMAANFFSGNKNLCGPPLKECPKLTRPPPGPPPSSPPTPLPVTIKKSSTGQTIALIVVSIALAVAIAVLIFFLLRRRGESETTEEEAFVEESYKPPSPSVHGARKGPEASPAPNVKKTELMFFRDDVQRFDLQDLLKASAEILGSGNFGASYKAIIGTGEAVVVKNYKQMNHVGKEEFHEHMRRLGKLNHPNLLPLLAYYYRKEEKLLVTNFLVDGSLANHLHANRSSDRPGLDWVTRLNLVKGMIKGLAYLYDELPTLVVPHGHLKSSNVLLDNNYKPILCDYALRSLINQEQAHTMMTAYKSPEYAKSGKINRKTDVWCLGIVILEILTGRFPENYLTPSYNSNMNLATWVNKMVKAKKVNEVFDKEMKGAQSCRGEMMSVLKIGLRCCKEDVDARPELKDVVKDIEELKDGDDYFDDDDDDDDTSSTIGEVNITVPGKKSKMKGDTSSFDR</sequence>
<dbReference type="GO" id="GO:0016020">
    <property type="term" value="C:membrane"/>
    <property type="evidence" value="ECO:0007669"/>
    <property type="project" value="UniProtKB-SubCell"/>
</dbReference>
<evidence type="ECO:0000256" key="10">
    <source>
        <dbReference type="ARBA" id="ARBA00022737"/>
    </source>
</evidence>
<keyword evidence="17" id="KW-0325">Glycoprotein</keyword>
<organism evidence="24 25">
    <name type="scientific">Hibiscus trionum</name>
    <name type="common">Flower of an hour</name>
    <dbReference type="NCBI Taxonomy" id="183268"/>
    <lineage>
        <taxon>Eukaryota</taxon>
        <taxon>Viridiplantae</taxon>
        <taxon>Streptophyta</taxon>
        <taxon>Embryophyta</taxon>
        <taxon>Tracheophyta</taxon>
        <taxon>Spermatophyta</taxon>
        <taxon>Magnoliopsida</taxon>
        <taxon>eudicotyledons</taxon>
        <taxon>Gunneridae</taxon>
        <taxon>Pentapetalae</taxon>
        <taxon>rosids</taxon>
        <taxon>malvids</taxon>
        <taxon>Malvales</taxon>
        <taxon>Malvaceae</taxon>
        <taxon>Malvoideae</taxon>
        <taxon>Hibiscus</taxon>
    </lineage>
</organism>
<dbReference type="InterPro" id="IPR000719">
    <property type="entry name" value="Prot_kinase_dom"/>
</dbReference>
<accession>A0A9W7LZF0</accession>
<dbReference type="InterPro" id="IPR032675">
    <property type="entry name" value="LRR_dom_sf"/>
</dbReference>
<evidence type="ECO:0000256" key="21">
    <source>
        <dbReference type="SAM" id="Phobius"/>
    </source>
</evidence>
<reference evidence="24" key="1">
    <citation type="submission" date="2023-05" db="EMBL/GenBank/DDBJ databases">
        <title>Genome and transcriptome analyses reveal genes involved in the formation of fine ridges on petal epidermal cells in Hibiscus trionum.</title>
        <authorList>
            <person name="Koshimizu S."/>
            <person name="Masuda S."/>
            <person name="Ishii T."/>
            <person name="Shirasu K."/>
            <person name="Hoshino A."/>
            <person name="Arita M."/>
        </authorList>
    </citation>
    <scope>NUCLEOTIDE SEQUENCE</scope>
    <source>
        <strain evidence="24">Hamamatsu line</strain>
    </source>
</reference>
<evidence type="ECO:0000256" key="1">
    <source>
        <dbReference type="ARBA" id="ARBA00004479"/>
    </source>
</evidence>
<dbReference type="FunFam" id="1.10.510.10:FF:000480">
    <property type="entry name" value="Pollen receptor-like kinase 1"/>
    <property type="match status" value="1"/>
</dbReference>
<dbReference type="Gene3D" id="3.80.10.10">
    <property type="entry name" value="Ribonuclease Inhibitor"/>
    <property type="match status" value="1"/>
</dbReference>
<dbReference type="GO" id="GO:0004674">
    <property type="term" value="F:protein serine/threonine kinase activity"/>
    <property type="evidence" value="ECO:0007669"/>
    <property type="project" value="UniProtKB-EC"/>
</dbReference>
<evidence type="ECO:0000256" key="9">
    <source>
        <dbReference type="ARBA" id="ARBA00022729"/>
    </source>
</evidence>
<keyword evidence="9 22" id="KW-0732">Signal</keyword>
<name>A0A9W7LZF0_HIBTR</name>
<dbReference type="Pfam" id="PF00560">
    <property type="entry name" value="LRR_1"/>
    <property type="match status" value="1"/>
</dbReference>
<dbReference type="FunFam" id="3.30.200.20:FF:000307">
    <property type="entry name" value="pollen receptor-like kinase 1"/>
    <property type="match status" value="1"/>
</dbReference>
<evidence type="ECO:0000256" key="11">
    <source>
        <dbReference type="ARBA" id="ARBA00022741"/>
    </source>
</evidence>
<feature type="compositionally biased region" description="Basic and acidic residues" evidence="20">
    <location>
        <begin position="667"/>
        <end position="676"/>
    </location>
</feature>
<dbReference type="Pfam" id="PF08263">
    <property type="entry name" value="LRRNT_2"/>
    <property type="match status" value="1"/>
</dbReference>
<evidence type="ECO:0000256" key="6">
    <source>
        <dbReference type="ARBA" id="ARBA00022614"/>
    </source>
</evidence>
<dbReference type="EMBL" id="BSYR01000019">
    <property type="protein sequence ID" value="GMI81951.1"/>
    <property type="molecule type" value="Genomic_DNA"/>
</dbReference>
<evidence type="ECO:0000256" key="20">
    <source>
        <dbReference type="SAM" id="MobiDB-lite"/>
    </source>
</evidence>
<keyword evidence="10" id="KW-0677">Repeat</keyword>
<evidence type="ECO:0000256" key="16">
    <source>
        <dbReference type="ARBA" id="ARBA00023170"/>
    </source>
</evidence>
<feature type="region of interest" description="Disordered" evidence="20">
    <location>
        <begin position="305"/>
        <end position="335"/>
    </location>
</feature>
<dbReference type="InterPro" id="IPR011009">
    <property type="entry name" value="Kinase-like_dom_sf"/>
</dbReference>
<comment type="catalytic activity">
    <reaction evidence="19">
        <text>L-seryl-[protein] + ATP = O-phospho-L-seryl-[protein] + ADP + H(+)</text>
        <dbReference type="Rhea" id="RHEA:17989"/>
        <dbReference type="Rhea" id="RHEA-COMP:9863"/>
        <dbReference type="Rhea" id="RHEA-COMP:11604"/>
        <dbReference type="ChEBI" id="CHEBI:15378"/>
        <dbReference type="ChEBI" id="CHEBI:29999"/>
        <dbReference type="ChEBI" id="CHEBI:30616"/>
        <dbReference type="ChEBI" id="CHEBI:83421"/>
        <dbReference type="ChEBI" id="CHEBI:456216"/>
        <dbReference type="EC" id="2.7.11.1"/>
    </reaction>
</comment>
<feature type="domain" description="Protein kinase" evidence="23">
    <location>
        <begin position="359"/>
        <end position="640"/>
    </location>
</feature>
<dbReference type="PANTHER" id="PTHR48007">
    <property type="entry name" value="LEUCINE-RICH REPEAT RECEPTOR-LIKE PROTEIN KINASE PXC1"/>
    <property type="match status" value="1"/>
</dbReference>
<keyword evidence="25" id="KW-1185">Reference proteome</keyword>
<proteinExistence type="inferred from homology"/>
<dbReference type="GO" id="GO:0005524">
    <property type="term" value="F:ATP binding"/>
    <property type="evidence" value="ECO:0007669"/>
    <property type="project" value="UniProtKB-KW"/>
</dbReference>
<keyword evidence="15 21" id="KW-0472">Membrane</keyword>
<evidence type="ECO:0000256" key="13">
    <source>
        <dbReference type="ARBA" id="ARBA00022840"/>
    </source>
</evidence>
<dbReference type="PROSITE" id="PS50011">
    <property type="entry name" value="PROTEIN_KINASE_DOM"/>
    <property type="match status" value="1"/>
</dbReference>
<feature type="transmembrane region" description="Helical" evidence="21">
    <location>
        <begin position="275"/>
        <end position="296"/>
    </location>
</feature>
<feature type="region of interest" description="Disordered" evidence="20">
    <location>
        <begin position="240"/>
        <end position="266"/>
    </location>
</feature>
<dbReference type="Gene3D" id="1.10.510.10">
    <property type="entry name" value="Transferase(Phosphotransferase) domain 1"/>
    <property type="match status" value="1"/>
</dbReference>
<keyword evidence="8 21" id="KW-0812">Transmembrane</keyword>
<feature type="signal peptide" evidence="22">
    <location>
        <begin position="1"/>
        <end position="35"/>
    </location>
</feature>
<comment type="similarity">
    <text evidence="3">Belongs to the RLP family.</text>
</comment>
<evidence type="ECO:0000256" key="15">
    <source>
        <dbReference type="ARBA" id="ARBA00023136"/>
    </source>
</evidence>
<evidence type="ECO:0000256" key="19">
    <source>
        <dbReference type="ARBA" id="ARBA00048679"/>
    </source>
</evidence>
<dbReference type="Proteomes" id="UP001165190">
    <property type="component" value="Unassembled WGS sequence"/>
</dbReference>
<dbReference type="Pfam" id="PF13855">
    <property type="entry name" value="LRR_8"/>
    <property type="match status" value="1"/>
</dbReference>
<feature type="compositionally biased region" description="Acidic residues" evidence="20">
    <location>
        <begin position="638"/>
        <end position="649"/>
    </location>
</feature>
<dbReference type="AlphaFoldDB" id="A0A9W7LZF0"/>
<keyword evidence="13" id="KW-0067">ATP-binding</keyword>
<dbReference type="CDD" id="cd12087">
    <property type="entry name" value="TM_EGFR-like"/>
    <property type="match status" value="1"/>
</dbReference>
<keyword evidence="11" id="KW-0547">Nucleotide-binding</keyword>
<comment type="subcellular location">
    <subcellularLocation>
        <location evidence="1">Membrane</location>
        <topology evidence="1">Single-pass type I membrane protein</topology>
    </subcellularLocation>
</comment>
<evidence type="ECO:0000256" key="8">
    <source>
        <dbReference type="ARBA" id="ARBA00022692"/>
    </source>
</evidence>
<dbReference type="EC" id="2.7.11.1" evidence="4"/>
<feature type="compositionally biased region" description="Pro residues" evidence="20">
    <location>
        <begin position="247"/>
        <end position="262"/>
    </location>
</feature>
<evidence type="ECO:0000313" key="25">
    <source>
        <dbReference type="Proteomes" id="UP001165190"/>
    </source>
</evidence>
<dbReference type="InterPro" id="IPR013210">
    <property type="entry name" value="LRR_N_plant-typ"/>
</dbReference>
<dbReference type="FunFam" id="3.80.10.10:FF:000041">
    <property type="entry name" value="LRR receptor-like serine/threonine-protein kinase ERECTA"/>
    <property type="match status" value="1"/>
</dbReference>
<dbReference type="Pfam" id="PF07714">
    <property type="entry name" value="PK_Tyr_Ser-Thr"/>
    <property type="match status" value="1"/>
</dbReference>
<dbReference type="SUPFAM" id="SSF56112">
    <property type="entry name" value="Protein kinase-like (PK-like)"/>
    <property type="match status" value="1"/>
</dbReference>
<evidence type="ECO:0000256" key="12">
    <source>
        <dbReference type="ARBA" id="ARBA00022777"/>
    </source>
</evidence>
<evidence type="ECO:0000256" key="22">
    <source>
        <dbReference type="SAM" id="SignalP"/>
    </source>
</evidence>
<evidence type="ECO:0000256" key="14">
    <source>
        <dbReference type="ARBA" id="ARBA00022989"/>
    </source>
</evidence>
<dbReference type="Gene3D" id="3.30.200.20">
    <property type="entry name" value="Phosphorylase Kinase, domain 1"/>
    <property type="match status" value="1"/>
</dbReference>
<dbReference type="PANTHER" id="PTHR48007:SF19">
    <property type="entry name" value="POLLEN RECEPTOR-LIKE KINASE 5"/>
    <property type="match status" value="1"/>
</dbReference>
<keyword evidence="12 24" id="KW-0418">Kinase</keyword>
<dbReference type="InterPro" id="IPR001245">
    <property type="entry name" value="Ser-Thr/Tyr_kinase_cat_dom"/>
</dbReference>
<evidence type="ECO:0000256" key="3">
    <source>
        <dbReference type="ARBA" id="ARBA00009592"/>
    </source>
</evidence>
<protein>
    <recommendedName>
        <fullName evidence="4">non-specific serine/threonine protein kinase</fullName>
        <ecNumber evidence="4">2.7.11.1</ecNumber>
    </recommendedName>
</protein>
<evidence type="ECO:0000256" key="7">
    <source>
        <dbReference type="ARBA" id="ARBA00022679"/>
    </source>
</evidence>
<feature type="region of interest" description="Disordered" evidence="20">
    <location>
        <begin position="635"/>
        <end position="676"/>
    </location>
</feature>
<keyword evidence="14 21" id="KW-1133">Transmembrane helix</keyword>
<dbReference type="InterPro" id="IPR046959">
    <property type="entry name" value="PRK1-6/SRF4-like"/>
</dbReference>